<accession>A0A1Y2CDD3</accession>
<dbReference type="GO" id="GO:0004674">
    <property type="term" value="F:protein serine/threonine kinase activity"/>
    <property type="evidence" value="ECO:0007669"/>
    <property type="project" value="UniProtKB-KW"/>
</dbReference>
<keyword evidence="7" id="KW-1185">Reference proteome</keyword>
<comment type="caution">
    <text evidence="6">The sequence shown here is derived from an EMBL/GenBank/DDBJ whole genome shotgun (WGS) entry which is preliminary data.</text>
</comment>
<dbReference type="SUPFAM" id="SSF56112">
    <property type="entry name" value="Protein kinase-like (PK-like)"/>
    <property type="match status" value="1"/>
</dbReference>
<dbReference type="InterPro" id="IPR050117">
    <property type="entry name" value="MAPK"/>
</dbReference>
<dbReference type="Gene3D" id="3.30.200.20">
    <property type="entry name" value="Phosphorylase Kinase, domain 1"/>
    <property type="match status" value="1"/>
</dbReference>
<keyword evidence="6" id="KW-0418">Kinase</keyword>
<dbReference type="PANTHER" id="PTHR24055">
    <property type="entry name" value="MITOGEN-ACTIVATED PROTEIN KINASE"/>
    <property type="match status" value="1"/>
</dbReference>
<dbReference type="InterPro" id="IPR000719">
    <property type="entry name" value="Prot_kinase_dom"/>
</dbReference>
<evidence type="ECO:0000259" key="5">
    <source>
        <dbReference type="PROSITE" id="PS50011"/>
    </source>
</evidence>
<dbReference type="SMART" id="SM00220">
    <property type="entry name" value="S_TKc"/>
    <property type="match status" value="1"/>
</dbReference>
<feature type="domain" description="Protein kinase" evidence="5">
    <location>
        <begin position="50"/>
        <end position="386"/>
    </location>
</feature>
<dbReference type="InterPro" id="IPR011009">
    <property type="entry name" value="Kinase-like_dom_sf"/>
</dbReference>
<dbReference type="EMBL" id="MCGO01000020">
    <property type="protein sequence ID" value="ORY45058.1"/>
    <property type="molecule type" value="Genomic_DNA"/>
</dbReference>
<evidence type="ECO:0000256" key="1">
    <source>
        <dbReference type="ARBA" id="ARBA00022527"/>
    </source>
</evidence>
<evidence type="ECO:0000313" key="7">
    <source>
        <dbReference type="Proteomes" id="UP000193642"/>
    </source>
</evidence>
<dbReference type="STRING" id="329046.A0A1Y2CDD3"/>
<evidence type="ECO:0000256" key="2">
    <source>
        <dbReference type="ARBA" id="ARBA00022741"/>
    </source>
</evidence>
<organism evidence="6 7">
    <name type="scientific">Rhizoclosmatium globosum</name>
    <dbReference type="NCBI Taxonomy" id="329046"/>
    <lineage>
        <taxon>Eukaryota</taxon>
        <taxon>Fungi</taxon>
        <taxon>Fungi incertae sedis</taxon>
        <taxon>Chytridiomycota</taxon>
        <taxon>Chytridiomycota incertae sedis</taxon>
        <taxon>Chytridiomycetes</taxon>
        <taxon>Chytridiales</taxon>
        <taxon>Chytriomycetaceae</taxon>
        <taxon>Rhizoclosmatium</taxon>
    </lineage>
</organism>
<keyword evidence="2" id="KW-0547">Nucleotide-binding</keyword>
<proteinExistence type="predicted"/>
<dbReference type="Pfam" id="PF00069">
    <property type="entry name" value="Pkinase"/>
    <property type="match status" value="1"/>
</dbReference>
<dbReference type="GO" id="GO:0005524">
    <property type="term" value="F:ATP binding"/>
    <property type="evidence" value="ECO:0007669"/>
    <property type="project" value="UniProtKB-KW"/>
</dbReference>
<name>A0A1Y2CDD3_9FUNG</name>
<dbReference type="OrthoDB" id="2114656at2759"/>
<keyword evidence="3" id="KW-0067">ATP-binding</keyword>
<reference evidence="6 7" key="1">
    <citation type="submission" date="2016-07" db="EMBL/GenBank/DDBJ databases">
        <title>Pervasive Adenine N6-methylation of Active Genes in Fungi.</title>
        <authorList>
            <consortium name="DOE Joint Genome Institute"/>
            <person name="Mondo S.J."/>
            <person name="Dannebaum R.O."/>
            <person name="Kuo R.C."/>
            <person name="Labutti K."/>
            <person name="Haridas S."/>
            <person name="Kuo A."/>
            <person name="Salamov A."/>
            <person name="Ahrendt S.R."/>
            <person name="Lipzen A."/>
            <person name="Sullivan W."/>
            <person name="Andreopoulos W.B."/>
            <person name="Clum A."/>
            <person name="Lindquist E."/>
            <person name="Daum C."/>
            <person name="Ramamoorthy G.K."/>
            <person name="Gryganskyi A."/>
            <person name="Culley D."/>
            <person name="Magnuson J.K."/>
            <person name="James T.Y."/>
            <person name="O'Malley M.A."/>
            <person name="Stajich J.E."/>
            <person name="Spatafora J.W."/>
            <person name="Visel A."/>
            <person name="Grigoriev I.V."/>
        </authorList>
    </citation>
    <scope>NUCLEOTIDE SEQUENCE [LARGE SCALE GENOMIC DNA]</scope>
    <source>
        <strain evidence="6 7">JEL800</strain>
    </source>
</reference>
<dbReference type="PROSITE" id="PS00108">
    <property type="entry name" value="PROTEIN_KINASE_ST"/>
    <property type="match status" value="1"/>
</dbReference>
<evidence type="ECO:0000256" key="4">
    <source>
        <dbReference type="SAM" id="MobiDB-lite"/>
    </source>
</evidence>
<feature type="region of interest" description="Disordered" evidence="4">
    <location>
        <begin position="1"/>
        <end position="25"/>
    </location>
</feature>
<dbReference type="AlphaFoldDB" id="A0A1Y2CDD3"/>
<keyword evidence="6" id="KW-0808">Transferase</keyword>
<sequence>MLGNNTSDYSATRSVASGSTTPSLSTYESVTPYGHVTPLPQQNNCFLNKYVSIKELGKGAYGSVLLAKRATPTNNPKQDPLQQQPYVAIKCQQITETIPSPVPSTTTSTTSTSPPPNIIRERLNIPAAYIRELMVLQTMTRSCIKDSFPFLVQLLDHGKDVDRAYLVLEYCPSTLACSLRERSCFNMNWSAHITYQLTLTLAYLSIHGIMHRDMKPSNIMLQHTTPGNPPLIKLIDFGLARREWVPARPYSPAVQTVIYRAPEVFFQQEFPVGGGRAGKQYTSAIDVWSVACIFAECLTGKQLFKGESEIAVRQDIVETLGRPEEDCFEFETLEIVGALHPGKSLKARFQRHCSEHPGFLALMEGMFEYSPKKRLTPSAILLHPFFASIKEHYERWVELVI</sequence>
<gene>
    <name evidence="6" type="ORF">BCR33DRAFT_849973</name>
</gene>
<dbReference type="InterPro" id="IPR008271">
    <property type="entry name" value="Ser/Thr_kinase_AS"/>
</dbReference>
<dbReference type="PROSITE" id="PS50011">
    <property type="entry name" value="PROTEIN_KINASE_DOM"/>
    <property type="match status" value="1"/>
</dbReference>
<keyword evidence="1" id="KW-0723">Serine/threonine-protein kinase</keyword>
<dbReference type="Gene3D" id="1.10.510.10">
    <property type="entry name" value="Transferase(Phosphotransferase) domain 1"/>
    <property type="match status" value="1"/>
</dbReference>
<dbReference type="Proteomes" id="UP000193642">
    <property type="component" value="Unassembled WGS sequence"/>
</dbReference>
<evidence type="ECO:0000313" key="6">
    <source>
        <dbReference type="EMBL" id="ORY45058.1"/>
    </source>
</evidence>
<evidence type="ECO:0000256" key="3">
    <source>
        <dbReference type="ARBA" id="ARBA00022840"/>
    </source>
</evidence>
<protein>
    <submittedName>
        <fullName evidence="6">Kinase-like protein</fullName>
    </submittedName>
</protein>